<accession>A0ABR1IJP6</accession>
<sequence length="72" mass="7572">MRPREHTGTDAESHQTTGGPRTPTRPRYGHVASESTSSSSSADANDASATLSTSRTSCMDLTLSQTSQGQCK</sequence>
<feature type="compositionally biased region" description="Low complexity" evidence="1">
    <location>
        <begin position="32"/>
        <end position="54"/>
    </location>
</feature>
<feature type="compositionally biased region" description="Polar residues" evidence="1">
    <location>
        <begin position="55"/>
        <end position="72"/>
    </location>
</feature>
<dbReference type="Proteomes" id="UP001498398">
    <property type="component" value="Unassembled WGS sequence"/>
</dbReference>
<comment type="caution">
    <text evidence="2">The sequence shown here is derived from an EMBL/GenBank/DDBJ whole genome shotgun (WGS) entry which is preliminary data.</text>
</comment>
<gene>
    <name evidence="2" type="ORF">VKT23_020119</name>
</gene>
<evidence type="ECO:0000256" key="1">
    <source>
        <dbReference type="SAM" id="MobiDB-lite"/>
    </source>
</evidence>
<protein>
    <submittedName>
        <fullName evidence="2">Uncharacterized protein</fullName>
    </submittedName>
</protein>
<reference evidence="2 3" key="1">
    <citation type="submission" date="2024-01" db="EMBL/GenBank/DDBJ databases">
        <title>A draft genome for the cacao thread blight pathogen Marasmiellus scandens.</title>
        <authorList>
            <person name="Baruah I.K."/>
            <person name="Leung J."/>
            <person name="Bukari Y."/>
            <person name="Amoako-Attah I."/>
            <person name="Meinhardt L.W."/>
            <person name="Bailey B.A."/>
            <person name="Cohen S.P."/>
        </authorList>
    </citation>
    <scope>NUCLEOTIDE SEQUENCE [LARGE SCALE GENOMIC DNA]</scope>
    <source>
        <strain evidence="2 3">GH-19</strain>
    </source>
</reference>
<organism evidence="2 3">
    <name type="scientific">Marasmiellus scandens</name>
    <dbReference type="NCBI Taxonomy" id="2682957"/>
    <lineage>
        <taxon>Eukaryota</taxon>
        <taxon>Fungi</taxon>
        <taxon>Dikarya</taxon>
        <taxon>Basidiomycota</taxon>
        <taxon>Agaricomycotina</taxon>
        <taxon>Agaricomycetes</taxon>
        <taxon>Agaricomycetidae</taxon>
        <taxon>Agaricales</taxon>
        <taxon>Marasmiineae</taxon>
        <taxon>Omphalotaceae</taxon>
        <taxon>Marasmiellus</taxon>
    </lineage>
</organism>
<dbReference type="EMBL" id="JBANRG010000121">
    <property type="protein sequence ID" value="KAK7434583.1"/>
    <property type="molecule type" value="Genomic_DNA"/>
</dbReference>
<feature type="compositionally biased region" description="Low complexity" evidence="1">
    <location>
        <begin position="16"/>
        <end position="26"/>
    </location>
</feature>
<proteinExistence type="predicted"/>
<name>A0ABR1IJP6_9AGAR</name>
<keyword evidence="3" id="KW-1185">Reference proteome</keyword>
<feature type="region of interest" description="Disordered" evidence="1">
    <location>
        <begin position="1"/>
        <end position="72"/>
    </location>
</feature>
<evidence type="ECO:0000313" key="2">
    <source>
        <dbReference type="EMBL" id="KAK7434583.1"/>
    </source>
</evidence>
<evidence type="ECO:0000313" key="3">
    <source>
        <dbReference type="Proteomes" id="UP001498398"/>
    </source>
</evidence>
<feature type="compositionally biased region" description="Basic and acidic residues" evidence="1">
    <location>
        <begin position="1"/>
        <end position="13"/>
    </location>
</feature>